<sequence length="154" mass="18007">MKILKQIEWDMGHRVMNHVSKCRNLHGHRYKAEICLEGNLIDINGDSSEGMVMDFEAIKRIAVEYIQDILDHGFMIWEKDKLLMDFFKKNKDLKHIVVPFVPTSERIAAWIFSELDTRFKDIYKTGLKLHSIKLWETPTSVALCNRSDIKNGTI</sequence>
<proteinExistence type="inferred from homology"/>
<evidence type="ECO:0000256" key="10">
    <source>
        <dbReference type="PIRSR" id="PIRSR006113-1"/>
    </source>
</evidence>
<evidence type="ECO:0000256" key="11">
    <source>
        <dbReference type="PIRSR" id="PIRSR006113-2"/>
    </source>
</evidence>
<dbReference type="GO" id="GO:0070497">
    <property type="term" value="F:6-carboxytetrahydropterin synthase activity"/>
    <property type="evidence" value="ECO:0007669"/>
    <property type="project" value="UniProtKB-EC"/>
</dbReference>
<evidence type="ECO:0000256" key="8">
    <source>
        <dbReference type="ARBA" id="ARBA00031449"/>
    </source>
</evidence>
<dbReference type="Gene3D" id="3.30.479.10">
    <property type="entry name" value="6-pyruvoyl tetrahydropterin synthase/QueD"/>
    <property type="match status" value="1"/>
</dbReference>
<evidence type="ECO:0000256" key="2">
    <source>
        <dbReference type="ARBA" id="ARBA00008900"/>
    </source>
</evidence>
<dbReference type="PIRSF" id="PIRSF006113">
    <property type="entry name" value="PTP_synth"/>
    <property type="match status" value="1"/>
</dbReference>
<feature type="binding site" evidence="11">
    <location>
        <position position="13"/>
    </location>
    <ligand>
        <name>Zn(2+)</name>
        <dbReference type="ChEBI" id="CHEBI:29105"/>
    </ligand>
</feature>
<feature type="binding site" evidence="11">
    <location>
        <position position="28"/>
    </location>
    <ligand>
        <name>Zn(2+)</name>
        <dbReference type="ChEBI" id="CHEBI:29105"/>
    </ligand>
</feature>
<dbReference type="EC" id="4.1.2.50" evidence="3"/>
<dbReference type="UniPathway" id="UPA00391"/>
<comment type="similarity">
    <text evidence="2">Belongs to the PTPS family. QueD subfamily.</text>
</comment>
<evidence type="ECO:0000313" key="13">
    <source>
        <dbReference type="Proteomes" id="UP000034753"/>
    </source>
</evidence>
<feature type="active site" description="Proton acceptor" evidence="10">
    <location>
        <position position="22"/>
    </location>
</feature>
<evidence type="ECO:0000256" key="1">
    <source>
        <dbReference type="ARBA" id="ARBA00005061"/>
    </source>
</evidence>
<reference evidence="12 13" key="1">
    <citation type="journal article" date="2015" name="Nature">
        <title>rRNA introns, odd ribosomes, and small enigmatic genomes across a large radiation of phyla.</title>
        <authorList>
            <person name="Brown C.T."/>
            <person name="Hug L.A."/>
            <person name="Thomas B.C."/>
            <person name="Sharon I."/>
            <person name="Castelle C.J."/>
            <person name="Singh A."/>
            <person name="Wilkins M.J."/>
            <person name="Williams K.H."/>
            <person name="Banfield J.F."/>
        </authorList>
    </citation>
    <scope>NUCLEOTIDE SEQUENCE [LARGE SCALE GENOMIC DNA]</scope>
</reference>
<feature type="binding site" evidence="11">
    <location>
        <position position="26"/>
    </location>
    <ligand>
        <name>Zn(2+)</name>
        <dbReference type="ChEBI" id="CHEBI:29105"/>
    </ligand>
</feature>
<dbReference type="SUPFAM" id="SSF55620">
    <property type="entry name" value="Tetrahydrobiopterin biosynthesis enzymes-like"/>
    <property type="match status" value="1"/>
</dbReference>
<gene>
    <name evidence="12" type="ORF">UU67_C0081G0004</name>
</gene>
<organism evidence="12 13">
    <name type="scientific">Candidatus Daviesbacteria bacterium GW2011_GWB1_41_5</name>
    <dbReference type="NCBI Taxonomy" id="1618429"/>
    <lineage>
        <taxon>Bacteria</taxon>
        <taxon>Candidatus Daviesiibacteriota</taxon>
    </lineage>
</organism>
<dbReference type="Proteomes" id="UP000034753">
    <property type="component" value="Unassembled WGS sequence"/>
</dbReference>
<comment type="cofactor">
    <cofactor evidence="11">
        <name>Zn(2+)</name>
        <dbReference type="ChEBI" id="CHEBI:29105"/>
    </cofactor>
    <text evidence="11">Binds 1 zinc ion per subunit.</text>
</comment>
<dbReference type="InterPro" id="IPR038418">
    <property type="entry name" value="6-PTP_synth/QueD_sf"/>
</dbReference>
<name>A0A0G0WGN6_9BACT</name>
<protein>
    <recommendedName>
        <fullName evidence="4">6-carboxy-5,6,7,8-tetrahydropterin synthase</fullName>
        <ecNumber evidence="3">4.1.2.50</ecNumber>
    </recommendedName>
    <alternativeName>
        <fullName evidence="8">Queuosine biosynthesis protein QueD</fullName>
    </alternativeName>
</protein>
<evidence type="ECO:0000313" key="12">
    <source>
        <dbReference type="EMBL" id="KKS11197.1"/>
    </source>
</evidence>
<evidence type="ECO:0000256" key="5">
    <source>
        <dbReference type="ARBA" id="ARBA00022723"/>
    </source>
</evidence>
<feature type="active site" description="Charge relay system" evidence="10">
    <location>
        <position position="136"/>
    </location>
</feature>
<keyword evidence="5 11" id="KW-0479">Metal-binding</keyword>
<dbReference type="PANTHER" id="PTHR12589:SF7">
    <property type="entry name" value="6-PYRUVOYL TETRAHYDROBIOPTERIN SYNTHASE"/>
    <property type="match status" value="1"/>
</dbReference>
<comment type="pathway">
    <text evidence="1">Purine metabolism; 7-cyano-7-deazaguanine biosynthesis.</text>
</comment>
<evidence type="ECO:0000256" key="6">
    <source>
        <dbReference type="ARBA" id="ARBA00022833"/>
    </source>
</evidence>
<dbReference type="EMBL" id="LCBN01000081">
    <property type="protein sequence ID" value="KKS11197.1"/>
    <property type="molecule type" value="Genomic_DNA"/>
</dbReference>
<evidence type="ECO:0000256" key="7">
    <source>
        <dbReference type="ARBA" id="ARBA00023239"/>
    </source>
</evidence>
<dbReference type="Pfam" id="PF01242">
    <property type="entry name" value="PTPS"/>
    <property type="match status" value="1"/>
</dbReference>
<comment type="caution">
    <text evidence="12">The sequence shown here is derived from an EMBL/GenBank/DDBJ whole genome shotgun (WGS) entry which is preliminary data.</text>
</comment>
<evidence type="ECO:0000256" key="4">
    <source>
        <dbReference type="ARBA" id="ARBA00018141"/>
    </source>
</evidence>
<dbReference type="PANTHER" id="PTHR12589">
    <property type="entry name" value="PYRUVOYL TETRAHYDROBIOPTERIN SYNTHASE"/>
    <property type="match status" value="1"/>
</dbReference>
<dbReference type="GO" id="GO:0046872">
    <property type="term" value="F:metal ion binding"/>
    <property type="evidence" value="ECO:0007669"/>
    <property type="project" value="UniProtKB-KW"/>
</dbReference>
<keyword evidence="6 11" id="KW-0862">Zinc</keyword>
<dbReference type="AlphaFoldDB" id="A0A0G0WGN6"/>
<dbReference type="InterPro" id="IPR007115">
    <property type="entry name" value="6-PTP_synth/QueD"/>
</dbReference>
<keyword evidence="7" id="KW-0456">Lyase</keyword>
<comment type="catalytic activity">
    <reaction evidence="9">
        <text>7,8-dihydroneopterin 3'-triphosphate + H2O = 6-carboxy-5,6,7,8-tetrahydropterin + triphosphate + acetaldehyde + 2 H(+)</text>
        <dbReference type="Rhea" id="RHEA:27966"/>
        <dbReference type="ChEBI" id="CHEBI:15343"/>
        <dbReference type="ChEBI" id="CHEBI:15377"/>
        <dbReference type="ChEBI" id="CHEBI:15378"/>
        <dbReference type="ChEBI" id="CHEBI:18036"/>
        <dbReference type="ChEBI" id="CHEBI:58462"/>
        <dbReference type="ChEBI" id="CHEBI:61032"/>
        <dbReference type="EC" id="4.1.2.50"/>
    </reaction>
</comment>
<accession>A0A0G0WGN6</accession>
<evidence type="ECO:0000256" key="3">
    <source>
        <dbReference type="ARBA" id="ARBA00012982"/>
    </source>
</evidence>
<evidence type="ECO:0000256" key="9">
    <source>
        <dbReference type="ARBA" id="ARBA00048807"/>
    </source>
</evidence>
<feature type="active site" description="Charge relay system" evidence="10">
    <location>
        <position position="72"/>
    </location>
</feature>